<keyword evidence="10 19" id="KW-0547">Nucleotide-binding</keyword>
<name>A0A2K5JR04_COLAP</name>
<dbReference type="FunFam" id="2.40.40.20:FF:000006">
    <property type="entry name" value="vesicle-fusing ATPase isoform X1"/>
    <property type="match status" value="1"/>
</dbReference>
<dbReference type="PROSITE" id="PS00674">
    <property type="entry name" value="AAA"/>
    <property type="match status" value="1"/>
</dbReference>
<evidence type="ECO:0000256" key="6">
    <source>
        <dbReference type="ARBA" id="ARBA00022490"/>
    </source>
</evidence>
<dbReference type="Proteomes" id="UP000233080">
    <property type="component" value="Unassembled WGS sequence"/>
</dbReference>
<evidence type="ECO:0000259" key="21">
    <source>
        <dbReference type="SMART" id="SM01072"/>
    </source>
</evidence>
<keyword evidence="12 19" id="KW-0067">ATP-binding</keyword>
<evidence type="ECO:0000256" key="4">
    <source>
        <dbReference type="ARBA" id="ARBA00019912"/>
    </source>
</evidence>
<dbReference type="GO" id="GO:0043001">
    <property type="term" value="P:Golgi to plasma membrane protein transport"/>
    <property type="evidence" value="ECO:0007669"/>
    <property type="project" value="TreeGrafter"/>
</dbReference>
<dbReference type="InterPro" id="IPR009010">
    <property type="entry name" value="Asp_de-COase-like_dom_sf"/>
</dbReference>
<reference evidence="23" key="2">
    <citation type="submission" date="2025-09" db="UniProtKB">
        <authorList>
            <consortium name="Ensembl"/>
        </authorList>
    </citation>
    <scope>IDENTIFICATION</scope>
</reference>
<evidence type="ECO:0000256" key="9">
    <source>
        <dbReference type="ARBA" id="ARBA00022737"/>
    </source>
</evidence>
<dbReference type="InterPro" id="IPR003338">
    <property type="entry name" value="CDC4_N-term_subdom"/>
</dbReference>
<dbReference type="Gene3D" id="2.40.40.20">
    <property type="match status" value="1"/>
</dbReference>
<dbReference type="Pfam" id="PF00004">
    <property type="entry name" value="AAA"/>
    <property type="match status" value="2"/>
</dbReference>
<evidence type="ECO:0000256" key="2">
    <source>
        <dbReference type="ARBA" id="ARBA00006914"/>
    </source>
</evidence>
<dbReference type="AlphaFoldDB" id="A0A2K5JR04"/>
<comment type="subcellular location">
    <subcellularLocation>
        <location evidence="1 19">Cytoplasm</location>
    </subcellularLocation>
</comment>
<keyword evidence="8 19" id="KW-0479">Metal-binding</keyword>
<dbReference type="FunFam" id="3.10.330.10:FF:000003">
    <property type="entry name" value="vesicle-fusing ATPase isoform X1"/>
    <property type="match status" value="1"/>
</dbReference>
<reference evidence="23" key="1">
    <citation type="submission" date="2025-08" db="UniProtKB">
        <authorList>
            <consortium name="Ensembl"/>
        </authorList>
    </citation>
    <scope>IDENTIFICATION</scope>
</reference>
<dbReference type="InterPro" id="IPR029067">
    <property type="entry name" value="CDC48_domain_2-like_sf"/>
</dbReference>
<keyword evidence="19" id="KW-0931">ER-Golgi transport</keyword>
<dbReference type="GO" id="GO:0005795">
    <property type="term" value="C:Golgi stack"/>
    <property type="evidence" value="ECO:0007669"/>
    <property type="project" value="TreeGrafter"/>
</dbReference>
<keyword evidence="14 19" id="KW-0653">Protein transport</keyword>
<dbReference type="PANTHER" id="PTHR23078">
    <property type="entry name" value="VESICULAR-FUSION PROTEIN NSF"/>
    <property type="match status" value="1"/>
</dbReference>
<feature type="domain" description="CDC48" evidence="21">
    <location>
        <begin position="107"/>
        <end position="179"/>
    </location>
</feature>
<keyword evidence="13 19" id="KW-0460">Magnesium</keyword>
<feature type="domain" description="AAA+ ATPase" evidence="20">
    <location>
        <begin position="248"/>
        <end position="395"/>
    </location>
</feature>
<dbReference type="InterPro" id="IPR003959">
    <property type="entry name" value="ATPase_AAA_core"/>
</dbReference>
<evidence type="ECO:0000256" key="10">
    <source>
        <dbReference type="ARBA" id="ARBA00022741"/>
    </source>
</evidence>
<dbReference type="Ensembl" id="ENSCANT00000054494.1">
    <property type="protein sequence ID" value="ENSCANP00000031278.1"/>
    <property type="gene ID" value="ENSCANG00000039148.1"/>
</dbReference>
<evidence type="ECO:0000313" key="24">
    <source>
        <dbReference type="Proteomes" id="UP000233080"/>
    </source>
</evidence>
<evidence type="ECO:0000256" key="1">
    <source>
        <dbReference type="ARBA" id="ARBA00004496"/>
    </source>
</evidence>
<dbReference type="GO" id="GO:0035494">
    <property type="term" value="P:SNARE complex disassembly"/>
    <property type="evidence" value="ECO:0007669"/>
    <property type="project" value="InterPro"/>
</dbReference>
<evidence type="ECO:0000256" key="18">
    <source>
        <dbReference type="ARBA" id="ARBA00059514"/>
    </source>
</evidence>
<keyword evidence="24" id="KW-1185">Reference proteome</keyword>
<dbReference type="InterPro" id="IPR041569">
    <property type="entry name" value="AAA_lid_3"/>
</dbReference>
<dbReference type="InterPro" id="IPR003960">
    <property type="entry name" value="ATPase_AAA_CS"/>
</dbReference>
<dbReference type="SUPFAM" id="SSF54585">
    <property type="entry name" value="Cdc48 domain 2-like"/>
    <property type="match status" value="1"/>
</dbReference>
<comment type="catalytic activity">
    <reaction evidence="17 19">
        <text>ATP + H2O = ADP + phosphate + H(+)</text>
        <dbReference type="Rhea" id="RHEA:13065"/>
        <dbReference type="ChEBI" id="CHEBI:15377"/>
        <dbReference type="ChEBI" id="CHEBI:15378"/>
        <dbReference type="ChEBI" id="CHEBI:30616"/>
        <dbReference type="ChEBI" id="CHEBI:43474"/>
        <dbReference type="ChEBI" id="CHEBI:456216"/>
        <dbReference type="EC" id="3.6.4.6"/>
    </reaction>
</comment>
<dbReference type="CDD" id="cd19504">
    <property type="entry name" value="RecA-like_NSF-SEC18_r1-like"/>
    <property type="match status" value="1"/>
</dbReference>
<evidence type="ECO:0000256" key="19">
    <source>
        <dbReference type="RuleBase" id="RU367045"/>
    </source>
</evidence>
<dbReference type="SMART" id="SM01072">
    <property type="entry name" value="CDC48_2"/>
    <property type="match status" value="1"/>
</dbReference>
<evidence type="ECO:0000313" key="23">
    <source>
        <dbReference type="Ensembl" id="ENSCANP00000031278.1"/>
    </source>
</evidence>
<evidence type="ECO:0000256" key="7">
    <source>
        <dbReference type="ARBA" id="ARBA00022553"/>
    </source>
</evidence>
<dbReference type="InterPro" id="IPR004201">
    <property type="entry name" value="Cdc48_dom2"/>
</dbReference>
<dbReference type="GO" id="GO:0046872">
    <property type="term" value="F:metal ion binding"/>
    <property type="evidence" value="ECO:0007669"/>
    <property type="project" value="UniProtKB-UniRule"/>
</dbReference>
<evidence type="ECO:0000259" key="22">
    <source>
        <dbReference type="SMART" id="SM01073"/>
    </source>
</evidence>
<dbReference type="Pfam" id="PF02933">
    <property type="entry name" value="CDC48_2"/>
    <property type="match status" value="1"/>
</dbReference>
<dbReference type="SUPFAM" id="SSF50692">
    <property type="entry name" value="ADC-like"/>
    <property type="match status" value="1"/>
</dbReference>
<evidence type="ECO:0000256" key="5">
    <source>
        <dbReference type="ARBA" id="ARBA00022448"/>
    </source>
</evidence>
<dbReference type="FunFam" id="1.10.8.60:FF:000026">
    <property type="entry name" value="vesicle-fusing ATPase isoform X1"/>
    <property type="match status" value="1"/>
</dbReference>
<sequence length="740" mass="82227">SMQAARCPTDELSLTNCAVVNEKDFQSGQHVIVRTSPNHRYTFTLKTHPSVVPGSIAFSLPQRKWAGLSIGQEIEVSLYTFDKAKQCIGTMTIEIDFLQKKSIDSNPYDTDKMAAEFIQQFNNQAFSVGQQLVFSFNEKLFGLLVKDIEAMDPSILKGEPATGKRQKIEVGLVVGNSQVAFEKAENSSLNLIGKAKTKENRQSIINPDWNFEKMGIGGLDKEFSDIFRRAFASRVFPPEIVEQMGCKHVKGILLYGPPGCGKTLLARQIGKMLNAREPKVVNGPEILNKYVGESEANIRKLFADAEEEQRRLGANSGLHIIIFDEIDAICKQRGSMAGSTGVHDTVVNQLLSKIDGVEQLNNILVIGMTNRPDLIDEALLRPGRLEVKMEIGLPDEKGRLQILHIHTARMRGHQLLSADVDIKELAMETKNFSGAELEGLVRAAQSTAMNRHIKASTKVEVDMEKAESLQVTRGDFLASLENDIKPAFGTNQEDYASYIMNGIIKWGDPVTRVLDDGELLVQQTKNSDRTPLVSVLLEGPPHSGKTALAAKIAEESNFPFIKICSPDKMIGFSETAKCQAMKKIFDDAYKSQLSCVVVDDIERLLDYVPIGPRFSNLVLQALLVLLKKAPPQGRKLLIIGTTSRKDVLQEMEMLNAFSTTIHVPNIATGEQLLEALELLGNFKDKERTTISQQVKGKKVWIGIKKLLMLIEMSLQMDPEYRVRKFLALLREEGASPLDFD</sequence>
<dbReference type="FunFam" id="3.40.50.300:FF:000166">
    <property type="entry name" value="vesicle-fusing ATPase isoform X1"/>
    <property type="match status" value="1"/>
</dbReference>
<dbReference type="FunFam" id="1.10.8.60:FF:000031">
    <property type="entry name" value="vesicle-fusing ATPase isoform X1"/>
    <property type="match status" value="1"/>
</dbReference>
<keyword evidence="11 19" id="KW-0378">Hydrolase</keyword>
<comment type="similarity">
    <text evidence="2 19">Belongs to the AAA ATPase family.</text>
</comment>
<feature type="domain" description="AAA+ ATPase" evidence="20">
    <location>
        <begin position="531"/>
        <end position="667"/>
    </location>
</feature>
<dbReference type="PRINTS" id="PR00830">
    <property type="entry name" value="ENDOLAPTASE"/>
</dbReference>
<evidence type="ECO:0000256" key="12">
    <source>
        <dbReference type="ARBA" id="ARBA00022840"/>
    </source>
</evidence>
<dbReference type="Pfam" id="PF02359">
    <property type="entry name" value="CDC48_N"/>
    <property type="match status" value="1"/>
</dbReference>
<dbReference type="SUPFAM" id="SSF52540">
    <property type="entry name" value="P-loop containing nucleoside triphosphate hydrolases"/>
    <property type="match status" value="2"/>
</dbReference>
<dbReference type="SMART" id="SM00382">
    <property type="entry name" value="AAA"/>
    <property type="match status" value="2"/>
</dbReference>
<evidence type="ECO:0000256" key="14">
    <source>
        <dbReference type="ARBA" id="ARBA00022927"/>
    </source>
</evidence>
<comment type="subunit">
    <text evidence="16">Homohexamer. Interacts with GABARAP and GABARAPL2. Interacts with GRIA2. Interacts with PLK2, leading to disrupt the interaction with GRIA2. Interacts with MUSK; may regulate MUSK endocytosis and activity. Interacts with CDK16.</text>
</comment>
<dbReference type="FunFam" id="3.40.50.300:FF:000187">
    <property type="entry name" value="Vesicular-fusion ATPase SEC18"/>
    <property type="match status" value="1"/>
</dbReference>
<evidence type="ECO:0000256" key="11">
    <source>
        <dbReference type="ARBA" id="ARBA00022801"/>
    </source>
</evidence>
<evidence type="ECO:0000256" key="8">
    <source>
        <dbReference type="ARBA" id="ARBA00022723"/>
    </source>
</evidence>
<keyword evidence="7" id="KW-0597">Phosphoprotein</keyword>
<dbReference type="EC" id="3.6.4.6" evidence="3 19"/>
<dbReference type="Pfam" id="PF21964">
    <property type="entry name" value="NSF_ATPase_lid"/>
    <property type="match status" value="1"/>
</dbReference>
<evidence type="ECO:0000259" key="20">
    <source>
        <dbReference type="SMART" id="SM00382"/>
    </source>
</evidence>
<evidence type="ECO:0000256" key="17">
    <source>
        <dbReference type="ARBA" id="ARBA00048883"/>
    </source>
</evidence>
<dbReference type="Pfam" id="PF17862">
    <property type="entry name" value="AAA_lid_3"/>
    <property type="match status" value="1"/>
</dbReference>
<dbReference type="InterPro" id="IPR027417">
    <property type="entry name" value="P-loop_NTPase"/>
</dbReference>
<dbReference type="GO" id="GO:0006891">
    <property type="term" value="P:intra-Golgi vesicle-mediated transport"/>
    <property type="evidence" value="ECO:0007669"/>
    <property type="project" value="TreeGrafter"/>
</dbReference>
<comment type="function">
    <text evidence="18">Required for vesicle-mediated transport. Catalyzes the fusion of transport vesicles within the Golgi cisternae. Is also required for transport from the endoplasmic reticulum to the Golgi stack. Seems to function as a fusion protein required for the delivery of cargo proteins to all compartments of the Golgi stack independent of vesicle origin. Interaction with AMPAR subunit GRIA2 leads to influence GRIA2 membrane cycling.</text>
</comment>
<dbReference type="InterPro" id="IPR039812">
    <property type="entry name" value="Vesicle-fus_ATPase"/>
</dbReference>
<dbReference type="PANTHER" id="PTHR23078:SF3">
    <property type="entry name" value="VESICLE-FUSING ATPASE"/>
    <property type="match status" value="1"/>
</dbReference>
<dbReference type="InterPro" id="IPR003593">
    <property type="entry name" value="AAA+_ATPase"/>
</dbReference>
<proteinExistence type="inferred from homology"/>
<protein>
    <recommendedName>
        <fullName evidence="4 19">Vesicle-fusing ATPase</fullName>
        <ecNumber evidence="3 19">3.6.4.6</ecNumber>
    </recommendedName>
</protein>
<keyword evidence="5 19" id="KW-0813">Transport</keyword>
<dbReference type="Gene3D" id="3.40.50.300">
    <property type="entry name" value="P-loop containing nucleotide triphosphate hydrolases"/>
    <property type="match status" value="2"/>
</dbReference>
<accession>A0A2K5JR04</accession>
<keyword evidence="6 19" id="KW-0963">Cytoplasm</keyword>
<comment type="cofactor">
    <cofactor evidence="19">
        <name>Mg(2+)</name>
        <dbReference type="ChEBI" id="CHEBI:18420"/>
    </cofactor>
    <text evidence="19">Binds 1 Mg(2+) ion per subunit.</text>
</comment>
<feature type="domain" description="CDC48 N-terminal subdomain" evidence="22">
    <location>
        <begin position="1"/>
        <end position="82"/>
    </location>
</feature>
<organism evidence="23 24">
    <name type="scientific">Colobus angolensis palliatus</name>
    <name type="common">Peters' Angolan colobus</name>
    <dbReference type="NCBI Taxonomy" id="336983"/>
    <lineage>
        <taxon>Eukaryota</taxon>
        <taxon>Metazoa</taxon>
        <taxon>Chordata</taxon>
        <taxon>Craniata</taxon>
        <taxon>Vertebrata</taxon>
        <taxon>Euteleostomi</taxon>
        <taxon>Mammalia</taxon>
        <taxon>Eutheria</taxon>
        <taxon>Euarchontoglires</taxon>
        <taxon>Primates</taxon>
        <taxon>Haplorrhini</taxon>
        <taxon>Catarrhini</taxon>
        <taxon>Cercopithecidae</taxon>
        <taxon>Colobinae</taxon>
        <taxon>Colobus</taxon>
    </lineage>
</organism>
<dbReference type="InterPro" id="IPR054419">
    <property type="entry name" value="NSF_ATPase_lid"/>
</dbReference>
<keyword evidence="9" id="KW-0677">Repeat</keyword>
<evidence type="ECO:0000256" key="15">
    <source>
        <dbReference type="ARBA" id="ARBA00022990"/>
    </source>
</evidence>
<evidence type="ECO:0000256" key="16">
    <source>
        <dbReference type="ARBA" id="ARBA00046527"/>
    </source>
</evidence>
<evidence type="ECO:0000256" key="13">
    <source>
        <dbReference type="ARBA" id="ARBA00022842"/>
    </source>
</evidence>
<keyword evidence="15" id="KW-0007">Acetylation</keyword>
<evidence type="ECO:0000256" key="3">
    <source>
        <dbReference type="ARBA" id="ARBA00012674"/>
    </source>
</evidence>
<dbReference type="GO" id="GO:0005524">
    <property type="term" value="F:ATP binding"/>
    <property type="evidence" value="ECO:0007669"/>
    <property type="project" value="UniProtKB-UniRule"/>
</dbReference>
<dbReference type="Gene3D" id="3.10.330.10">
    <property type="match status" value="1"/>
</dbReference>
<dbReference type="SMART" id="SM01073">
    <property type="entry name" value="CDC48_N"/>
    <property type="match status" value="1"/>
</dbReference>
<dbReference type="GO" id="GO:0016887">
    <property type="term" value="F:ATP hydrolysis activity"/>
    <property type="evidence" value="ECO:0007669"/>
    <property type="project" value="InterPro"/>
</dbReference>
<dbReference type="Gene3D" id="1.10.8.60">
    <property type="match status" value="2"/>
</dbReference>